<keyword evidence="5" id="KW-1185">Reference proteome</keyword>
<dbReference type="Proteomes" id="UP000620046">
    <property type="component" value="Unassembled WGS sequence"/>
</dbReference>
<keyword evidence="1" id="KW-0446">Lipid-binding</keyword>
<proteinExistence type="predicted"/>
<sequence length="102" mass="11657">MLTSSSSTVSGYQPSSMNDLHRQFHQAADDLRRRKERPDNDTLLALYALYKQALEGDVHDCQPTSFFDFIGTAKQEAWSRLKGMSQDEAMRQYVGLVQQLLD</sequence>
<dbReference type="PANTHER" id="PTHR23310:SF62">
    <property type="entry name" value="ACYL-COA BINDING PROTEIN 1, ISOFORM A"/>
    <property type="match status" value="1"/>
</dbReference>
<evidence type="ECO:0000313" key="4">
    <source>
        <dbReference type="EMBL" id="GGA36166.1"/>
    </source>
</evidence>
<dbReference type="Gene3D" id="1.20.80.10">
    <property type="match status" value="1"/>
</dbReference>
<dbReference type="PANTHER" id="PTHR23310">
    <property type="entry name" value="ACYL-COA-BINDING PROTEIN, ACBP"/>
    <property type="match status" value="1"/>
</dbReference>
<reference evidence="5" key="1">
    <citation type="journal article" date="2019" name="Int. J. Syst. Evol. Microbiol.">
        <title>The Global Catalogue of Microorganisms (GCM) 10K type strain sequencing project: providing services to taxonomists for standard genome sequencing and annotation.</title>
        <authorList>
            <consortium name="The Broad Institute Genomics Platform"/>
            <consortium name="The Broad Institute Genome Sequencing Center for Infectious Disease"/>
            <person name="Wu L."/>
            <person name="Ma J."/>
        </authorList>
    </citation>
    <scope>NUCLEOTIDE SEQUENCE [LARGE SCALE GENOMIC DNA]</scope>
    <source>
        <strain evidence="5">CGMCC 1.15439</strain>
    </source>
</reference>
<dbReference type="PRINTS" id="PR00689">
    <property type="entry name" value="ACOABINDINGP"/>
</dbReference>
<evidence type="ECO:0000313" key="5">
    <source>
        <dbReference type="Proteomes" id="UP000620046"/>
    </source>
</evidence>
<feature type="compositionally biased region" description="Basic and acidic residues" evidence="2">
    <location>
        <begin position="19"/>
        <end position="36"/>
    </location>
</feature>
<evidence type="ECO:0000259" key="3">
    <source>
        <dbReference type="PROSITE" id="PS51228"/>
    </source>
</evidence>
<dbReference type="InterPro" id="IPR014352">
    <property type="entry name" value="FERM/acyl-CoA-bd_prot_sf"/>
</dbReference>
<feature type="region of interest" description="Disordered" evidence="2">
    <location>
        <begin position="1"/>
        <end position="36"/>
    </location>
</feature>
<evidence type="ECO:0000256" key="2">
    <source>
        <dbReference type="SAM" id="MobiDB-lite"/>
    </source>
</evidence>
<feature type="domain" description="ACB" evidence="3">
    <location>
        <begin position="20"/>
        <end position="102"/>
    </location>
</feature>
<gene>
    <name evidence="4" type="ORF">GCM10010981_26560</name>
</gene>
<accession>A0ABQ1G2H4</accession>
<feature type="compositionally biased region" description="Polar residues" evidence="2">
    <location>
        <begin position="1"/>
        <end position="18"/>
    </location>
</feature>
<protein>
    <submittedName>
        <fullName evidence="4">Acyl-CoA-binding protein</fullName>
    </submittedName>
</protein>
<name>A0ABQ1G2H4_9GAMM</name>
<comment type="caution">
    <text evidence="4">The sequence shown here is derived from an EMBL/GenBank/DDBJ whole genome shotgun (WGS) entry which is preliminary data.</text>
</comment>
<dbReference type="PROSITE" id="PS51228">
    <property type="entry name" value="ACB_2"/>
    <property type="match status" value="1"/>
</dbReference>
<dbReference type="InterPro" id="IPR000582">
    <property type="entry name" value="Acyl-CoA-binding_protein"/>
</dbReference>
<dbReference type="InterPro" id="IPR035984">
    <property type="entry name" value="Acyl-CoA-binding_sf"/>
</dbReference>
<evidence type="ECO:0000256" key="1">
    <source>
        <dbReference type="ARBA" id="ARBA00023121"/>
    </source>
</evidence>
<organism evidence="4 5">
    <name type="scientific">Dyella nitratireducens</name>
    <dbReference type="NCBI Taxonomy" id="1849580"/>
    <lineage>
        <taxon>Bacteria</taxon>
        <taxon>Pseudomonadati</taxon>
        <taxon>Pseudomonadota</taxon>
        <taxon>Gammaproteobacteria</taxon>
        <taxon>Lysobacterales</taxon>
        <taxon>Rhodanobacteraceae</taxon>
        <taxon>Dyella</taxon>
    </lineage>
</organism>
<dbReference type="Pfam" id="PF00887">
    <property type="entry name" value="ACBP"/>
    <property type="match status" value="1"/>
</dbReference>
<dbReference type="SUPFAM" id="SSF47027">
    <property type="entry name" value="Acyl-CoA binding protein"/>
    <property type="match status" value="1"/>
</dbReference>
<dbReference type="EMBL" id="BMJA01000002">
    <property type="protein sequence ID" value="GGA36166.1"/>
    <property type="molecule type" value="Genomic_DNA"/>
</dbReference>